<proteinExistence type="predicted"/>
<dbReference type="Pfam" id="PF04014">
    <property type="entry name" value="MazE_antitoxin"/>
    <property type="match status" value="1"/>
</dbReference>
<dbReference type="PANTHER" id="PTHR40516">
    <property type="entry name" value="ANTITOXIN CHPS-RELATED"/>
    <property type="match status" value="1"/>
</dbReference>
<dbReference type="InterPro" id="IPR039052">
    <property type="entry name" value="Antitox_PemI-like"/>
</dbReference>
<dbReference type="InterPro" id="IPR037914">
    <property type="entry name" value="SpoVT-AbrB_sf"/>
</dbReference>
<dbReference type="SUPFAM" id="SSF89447">
    <property type="entry name" value="AbrB/MazE/MraZ-like"/>
    <property type="match status" value="1"/>
</dbReference>
<feature type="domain" description="SpoVT-AbrB" evidence="2">
    <location>
        <begin position="3"/>
        <end position="48"/>
    </location>
</feature>
<name>A0ABW0F8W9_9HYPH</name>
<sequence length="84" mass="9047">MQSAIKKIGNSAGIVIPKPLLAEIGAKAGDPVELAVEQGRLVVQPVKRMPRAGWAEDSKRLAAAGDDALLWPEFANDEDEQLVW</sequence>
<gene>
    <name evidence="3" type="ORF">ACFPK2_21560</name>
</gene>
<dbReference type="Gene3D" id="2.10.260.10">
    <property type="match status" value="1"/>
</dbReference>
<evidence type="ECO:0000259" key="2">
    <source>
        <dbReference type="PROSITE" id="PS51740"/>
    </source>
</evidence>
<dbReference type="EMBL" id="JBHSLI010000012">
    <property type="protein sequence ID" value="MFC5295583.1"/>
    <property type="molecule type" value="Genomic_DNA"/>
</dbReference>
<dbReference type="SMART" id="SM00966">
    <property type="entry name" value="SpoVT_AbrB"/>
    <property type="match status" value="1"/>
</dbReference>
<dbReference type="PANTHER" id="PTHR40516:SF1">
    <property type="entry name" value="ANTITOXIN CHPS-RELATED"/>
    <property type="match status" value="1"/>
</dbReference>
<protein>
    <submittedName>
        <fullName evidence="3">AbrB/MazE/SpoVT family DNA-binding domain-containing protein</fullName>
    </submittedName>
</protein>
<organism evidence="3 4">
    <name type="scientific">Bosea minatitlanensis</name>
    <dbReference type="NCBI Taxonomy" id="128782"/>
    <lineage>
        <taxon>Bacteria</taxon>
        <taxon>Pseudomonadati</taxon>
        <taxon>Pseudomonadota</taxon>
        <taxon>Alphaproteobacteria</taxon>
        <taxon>Hyphomicrobiales</taxon>
        <taxon>Boseaceae</taxon>
        <taxon>Bosea</taxon>
    </lineage>
</organism>
<dbReference type="GO" id="GO:0003677">
    <property type="term" value="F:DNA binding"/>
    <property type="evidence" value="ECO:0007669"/>
    <property type="project" value="UniProtKB-KW"/>
</dbReference>
<evidence type="ECO:0000256" key="1">
    <source>
        <dbReference type="PROSITE-ProRule" id="PRU01076"/>
    </source>
</evidence>
<dbReference type="PROSITE" id="PS51740">
    <property type="entry name" value="SPOVT_ABRB"/>
    <property type="match status" value="1"/>
</dbReference>
<keyword evidence="4" id="KW-1185">Reference proteome</keyword>
<accession>A0ABW0F8W9</accession>
<dbReference type="InterPro" id="IPR007159">
    <property type="entry name" value="SpoVT-AbrB_dom"/>
</dbReference>
<evidence type="ECO:0000313" key="4">
    <source>
        <dbReference type="Proteomes" id="UP001595976"/>
    </source>
</evidence>
<comment type="caution">
    <text evidence="3">The sequence shown here is derived from an EMBL/GenBank/DDBJ whole genome shotgun (WGS) entry which is preliminary data.</text>
</comment>
<dbReference type="Proteomes" id="UP001595976">
    <property type="component" value="Unassembled WGS sequence"/>
</dbReference>
<dbReference type="RefSeq" id="WP_158446417.1">
    <property type="nucleotide sequence ID" value="NZ_JAOAOS010000019.1"/>
</dbReference>
<evidence type="ECO:0000313" key="3">
    <source>
        <dbReference type="EMBL" id="MFC5295583.1"/>
    </source>
</evidence>
<keyword evidence="1 3" id="KW-0238">DNA-binding</keyword>
<reference evidence="4" key="1">
    <citation type="journal article" date="2019" name="Int. J. Syst. Evol. Microbiol.">
        <title>The Global Catalogue of Microorganisms (GCM) 10K type strain sequencing project: providing services to taxonomists for standard genome sequencing and annotation.</title>
        <authorList>
            <consortium name="The Broad Institute Genomics Platform"/>
            <consortium name="The Broad Institute Genome Sequencing Center for Infectious Disease"/>
            <person name="Wu L."/>
            <person name="Ma J."/>
        </authorList>
    </citation>
    <scope>NUCLEOTIDE SEQUENCE [LARGE SCALE GENOMIC DNA]</scope>
    <source>
        <strain evidence="4">CGMCC 1.15643</strain>
    </source>
</reference>